<dbReference type="eggNOG" id="KOG3417">
    <property type="taxonomic scope" value="Eukaryota"/>
</dbReference>
<dbReference type="InterPro" id="IPR036964">
    <property type="entry name" value="RASGEF_cat_dom_sf"/>
</dbReference>
<evidence type="ECO:0000259" key="5">
    <source>
        <dbReference type="PROSITE" id="PS50212"/>
    </source>
</evidence>
<evidence type="ECO:0000256" key="2">
    <source>
        <dbReference type="PROSITE-ProRule" id="PRU00168"/>
    </source>
</evidence>
<dbReference type="OrthoDB" id="10254377at2759"/>
<feature type="region of interest" description="Disordered" evidence="3">
    <location>
        <begin position="1022"/>
        <end position="1044"/>
    </location>
</feature>
<feature type="domain" description="N-terminal Ras-GEF" evidence="5">
    <location>
        <begin position="80"/>
        <end position="211"/>
    </location>
</feature>
<dbReference type="FunCoup" id="G8YSK5">
    <property type="interactions" value="355"/>
</dbReference>
<dbReference type="CDD" id="cd06224">
    <property type="entry name" value="REM"/>
    <property type="match status" value="1"/>
</dbReference>
<evidence type="ECO:0000313" key="8">
    <source>
        <dbReference type="Proteomes" id="UP000005222"/>
    </source>
</evidence>
<dbReference type="PANTHER" id="PTHR23113">
    <property type="entry name" value="GUANINE NUCLEOTIDE EXCHANGE FACTOR"/>
    <property type="match status" value="1"/>
</dbReference>
<evidence type="ECO:0000256" key="3">
    <source>
        <dbReference type="SAM" id="MobiDB-lite"/>
    </source>
</evidence>
<name>G8YSK5_PICSO</name>
<evidence type="ECO:0000313" key="7">
    <source>
        <dbReference type="EMBL" id="CCE79128.1"/>
    </source>
</evidence>
<reference evidence="8" key="2">
    <citation type="journal article" date="2012" name="G3 (Bethesda)">
        <title>Pichia sorbitophila, an interspecies yeast hybrid reveals early steps of genome resolution following polyploidization.</title>
        <authorList>
            <person name="Leh Louis V."/>
            <person name="Despons L."/>
            <person name="Friedrich A."/>
            <person name="Martin T."/>
            <person name="Durrens P."/>
            <person name="Casaregola S."/>
            <person name="Neuveglise C."/>
            <person name="Fairhead C."/>
            <person name="Marck C."/>
            <person name="Cruz J.A."/>
            <person name="Straub M.L."/>
            <person name="Kugler V."/>
            <person name="Sacerdot C."/>
            <person name="Uzunov Z."/>
            <person name="Thierry A."/>
            <person name="Weiss S."/>
            <person name="Bleykasten C."/>
            <person name="De Montigny J."/>
            <person name="Jacques N."/>
            <person name="Jung P."/>
            <person name="Lemaire M."/>
            <person name="Mallet S."/>
            <person name="Morel G."/>
            <person name="Richard G.F."/>
            <person name="Sarkar A."/>
            <person name="Savel G."/>
            <person name="Schacherer J."/>
            <person name="Seret M.L."/>
            <person name="Talla E."/>
            <person name="Samson G."/>
            <person name="Jubin C."/>
            <person name="Poulain J."/>
            <person name="Vacherie B."/>
            <person name="Barbe V."/>
            <person name="Pelletier E."/>
            <person name="Sherman D.J."/>
            <person name="Westhof E."/>
            <person name="Weissenbach J."/>
            <person name="Baret P.V."/>
            <person name="Wincker P."/>
            <person name="Gaillardin C."/>
            <person name="Dujon B."/>
            <person name="Souciet J.L."/>
        </authorList>
    </citation>
    <scope>NUCLEOTIDE SEQUENCE [LARGE SCALE GENOMIC DNA]</scope>
    <source>
        <strain evidence="8">ATCC MYA-4447 / BCRC 22081 / CBS 7064 / NBRC 10061 / NRRL Y-12695</strain>
    </source>
</reference>
<dbReference type="Proteomes" id="UP000005222">
    <property type="component" value="Chromosome D"/>
</dbReference>
<dbReference type="Pfam" id="PF00617">
    <property type="entry name" value="RasGEF"/>
    <property type="match status" value="1"/>
</dbReference>
<evidence type="ECO:0000259" key="4">
    <source>
        <dbReference type="PROSITE" id="PS50009"/>
    </source>
</evidence>
<feature type="compositionally biased region" description="Polar residues" evidence="3">
    <location>
        <begin position="1029"/>
        <end position="1044"/>
    </location>
</feature>
<dbReference type="GO" id="GO:0005886">
    <property type="term" value="C:plasma membrane"/>
    <property type="evidence" value="ECO:0007669"/>
    <property type="project" value="TreeGrafter"/>
</dbReference>
<dbReference type="SMART" id="SM00229">
    <property type="entry name" value="RasGEFN"/>
    <property type="match status" value="1"/>
</dbReference>
<dbReference type="EMBL" id="FO082057">
    <property type="protein sequence ID" value="CCE78542.1"/>
    <property type="molecule type" value="Genomic_DNA"/>
</dbReference>
<dbReference type="InterPro" id="IPR000651">
    <property type="entry name" value="Ras-like_Gua-exchang_fac_N"/>
</dbReference>
<dbReference type="PROSITE" id="PS50212">
    <property type="entry name" value="RASGEF_NTER"/>
    <property type="match status" value="1"/>
</dbReference>
<dbReference type="HOGENOM" id="CLU_004883_0_0_1"/>
<keyword evidence="1 2" id="KW-0344">Guanine-nucleotide releasing factor</keyword>
<dbReference type="Proteomes" id="UP000005222">
    <property type="component" value="Chromosome C"/>
</dbReference>
<gene>
    <name evidence="6" type="primary">Piso0_001168</name>
    <name evidence="6" type="ORF">GNLVRS01_PISO0C12388g</name>
    <name evidence="7" type="ORF">GNLVRS01_PISO0D12455g</name>
</gene>
<organism evidence="6 8">
    <name type="scientific">Pichia sorbitophila (strain ATCC MYA-4447 / BCRC 22081 / CBS 7064 / NBRC 10061 / NRRL Y-12695)</name>
    <name type="common">Hybrid yeast</name>
    <dbReference type="NCBI Taxonomy" id="559304"/>
    <lineage>
        <taxon>Eukaryota</taxon>
        <taxon>Fungi</taxon>
        <taxon>Dikarya</taxon>
        <taxon>Ascomycota</taxon>
        <taxon>Saccharomycotina</taxon>
        <taxon>Pichiomycetes</taxon>
        <taxon>Debaryomycetaceae</taxon>
        <taxon>Millerozyma</taxon>
    </lineage>
</organism>
<protein>
    <submittedName>
        <fullName evidence="6">Piso0_001168 protein</fullName>
    </submittedName>
</protein>
<dbReference type="Gene3D" id="1.10.840.10">
    <property type="entry name" value="Ras guanine-nucleotide exchange factors catalytic domain"/>
    <property type="match status" value="1"/>
</dbReference>
<dbReference type="Gene3D" id="1.20.870.10">
    <property type="entry name" value="Son of sevenless (SoS) protein Chain: S domain 1"/>
    <property type="match status" value="1"/>
</dbReference>
<evidence type="ECO:0000256" key="1">
    <source>
        <dbReference type="ARBA" id="ARBA00022658"/>
    </source>
</evidence>
<dbReference type="InterPro" id="IPR023578">
    <property type="entry name" value="Ras_GEF_dom_sf"/>
</dbReference>
<dbReference type="Pfam" id="PF00618">
    <property type="entry name" value="RasGEF_N"/>
    <property type="match status" value="1"/>
</dbReference>
<dbReference type="GO" id="GO:0005085">
    <property type="term" value="F:guanyl-nucleotide exchange factor activity"/>
    <property type="evidence" value="ECO:0007669"/>
    <property type="project" value="UniProtKB-KW"/>
</dbReference>
<accession>G8YSK5</accession>
<dbReference type="InterPro" id="IPR008937">
    <property type="entry name" value="Ras-like_GEF"/>
</dbReference>
<feature type="region of interest" description="Disordered" evidence="3">
    <location>
        <begin position="1"/>
        <end position="20"/>
    </location>
</feature>
<proteinExistence type="predicted"/>
<reference evidence="6" key="1">
    <citation type="submission" date="2011-10" db="EMBL/GenBank/DDBJ databases">
        <authorList>
            <person name="Genoscope - CEA"/>
        </authorList>
    </citation>
    <scope>NUCLEOTIDE SEQUENCE</scope>
</reference>
<dbReference type="PANTHER" id="PTHR23113:SF363">
    <property type="entry name" value="PROTEIN SON OF SEVENLESS"/>
    <property type="match status" value="1"/>
</dbReference>
<evidence type="ECO:0000313" key="6">
    <source>
        <dbReference type="EMBL" id="CCE78542.1"/>
    </source>
</evidence>
<feature type="compositionally biased region" description="Polar residues" evidence="3">
    <location>
        <begin position="758"/>
        <end position="774"/>
    </location>
</feature>
<dbReference type="EMBL" id="FO082056">
    <property type="protein sequence ID" value="CCE79128.1"/>
    <property type="molecule type" value="Genomic_DNA"/>
</dbReference>
<dbReference type="SUPFAM" id="SSF48366">
    <property type="entry name" value="Ras GEF"/>
    <property type="match status" value="1"/>
</dbReference>
<feature type="region of interest" description="Disordered" evidence="3">
    <location>
        <begin position="758"/>
        <end position="778"/>
    </location>
</feature>
<dbReference type="SMART" id="SM00147">
    <property type="entry name" value="RasGEF"/>
    <property type="match status" value="1"/>
</dbReference>
<keyword evidence="8" id="KW-1185">Reference proteome</keyword>
<dbReference type="InParanoid" id="G8YSK5"/>
<dbReference type="OMA" id="PFILMYD"/>
<feature type="domain" description="Ras-GEF" evidence="4">
    <location>
        <begin position="1098"/>
        <end position="1360"/>
    </location>
</feature>
<feature type="compositionally biased region" description="Polar residues" evidence="3">
    <location>
        <begin position="1"/>
        <end position="11"/>
    </location>
</feature>
<dbReference type="GO" id="GO:0007265">
    <property type="term" value="P:Ras protein signal transduction"/>
    <property type="evidence" value="ECO:0007669"/>
    <property type="project" value="TreeGrafter"/>
</dbReference>
<dbReference type="InterPro" id="IPR001895">
    <property type="entry name" value="RASGEF_cat_dom"/>
</dbReference>
<sequence length="1372" mass="155779">MDSYGAQSSPVKTEMEDFSDALEPTVEMLDELKKQEESSSEETPKDEFAYNFHNESIFDDQAYFPHLKEDTDVVKFDSNNQDILNHATLRALIVQLTSPSVVDYALICDFFLTYRMFANSEKVLNLLLTRLIWALQYIRSGSEENVILGKMVLLRTFVVLRHWILNYFSDDFAPDLGLCDLFIRTINLVTVDSVLVSKDRYYETKILSDLKTHWLSRQVDFWSLNISVEEIPNILEYKIPNYSESLQFKKNARDTKDMSVRTNPSYRRSAMLSLYDQSVHHKCLILDENMANEENPQLSVHKLLIQHQPSRESLNVKLERLKNTKLKGIDVNGGRKVGFKSRMKNHQMNLQDSSLGLKKTSKAPNKEYFSNSPFNHNQSPMSLTEPHENLVKAASGFSVNGQIKLPSSKVTHVLPPTPVKKMEYVISTSNTSPHKANDKFDKHTGLKDNDISRKSTIKKIMESWKKSGNDSDSSLNLMKGNLETDMIIDDINATTELEDVQDGPDRADILTARTVDELEYLIRFYFQNDGRLMSPSIMEDNVENDIFVNVHDFDESFEEDQVKIKTIEDSPIKEAQGTDFKLNRSNTVETADRGYRSSLDLNDISELSFSKIDNLVNTQQLDGFNDRSHETLVDKKEDISTEPSFQKAASINWNDEARLNLECSELKSVNSTDDSNSGINNMKEMNMLDFVPEIGDRPPEPRFQLGNNSNSSVQSSFSTPSNITQYDAEVADLGIALSPQQMKHNSLRKINFQDSSFSNGSRISYPSRNSSRSVFQKDRDSKASYKSYISYDSAFSVSNGVLQESNEQNKTNSINLKKKKALNNIRAMAGIENENSSPTNRISIGSNISRSTSLRGSVRFSTVHALVELPFNEVDSDIFADDRRLSGREHRSIVTSDFSIFSSVVKRDSAVKTNINENDTVTTEDRSTNVNETVTNQHTNSSASNAVPGISNHVLKELAAIPDESLRLNNPVEFALHKLEGKGDHKNKDKDNTHNNTEDILDAINNVHTEDVEDLSIMNDITQEKPLSPKTTSSPEKQSPIMSVSTPSNQYWSMNMANRGKIPSPKTILIGYKFTTDVLSIEQVMQTGSHMSFILSYDSKVLSNHFTLIEKDILQAVDWKDVIELNWEKELNPLNSWLDIMVNEDYFDRNKGVNIVIARFNLMVNWIISEILLTKRQEERIDIISRLIHIAYNCYAMQNFSTTMQIVLALTSEKASALKETWKNLPPGEILILKNLEELASPFKNFLNIRLAINRVQPSKGCIPFLGVYLSDLIFNAERPTFMKISNSPNDTDTSAAGNSTLTSSNDQEKLINFAKFRTSVHIIKSLSQCIEWSTNYNLDINKDILSKCLYIKSLDEEEMNYCIETIKNQDV</sequence>
<dbReference type="STRING" id="559304.G8YSK5"/>
<dbReference type="PROSITE" id="PS50009">
    <property type="entry name" value="RASGEF_CAT"/>
    <property type="match status" value="1"/>
</dbReference>